<evidence type="ECO:0000313" key="1">
    <source>
        <dbReference type="EMBL" id="KAA6403969.1"/>
    </source>
</evidence>
<proteinExistence type="predicted"/>
<sequence>MTRISPWMQRNINSLQWRKPRSQLAEFEYNIELDDKNVRKLTISQIPNCEMRGLGTGAMVWDAAICLCKWLELIKKDYNGLFQYVTSQTIVQSPVKSESLNITPDDFPLPLETFEFKFQLAHDQKWIELGAGQGFVGICCASLGVGEVVCTDLPILKELIEFNVTQNCSDLKTCDESNQEQSRVSFFEFDWSSVNLPQELNSHFDLVIVCECLYANVPHHLLLNALLLITRGFGIKDGDLPFTHTKDENPPFILLVYEHRNQVVFFEFMKSAMTFFDICKLPPEILHKFYQTNDIFFFAMKLKKQMQ</sequence>
<dbReference type="InterPro" id="IPR019410">
    <property type="entry name" value="Methyltransf_16"/>
</dbReference>
<dbReference type="SUPFAM" id="SSF53335">
    <property type="entry name" value="S-adenosyl-L-methionine-dependent methyltransferases"/>
    <property type="match status" value="1"/>
</dbReference>
<dbReference type="PANTHER" id="PTHR14614:SF109">
    <property type="entry name" value="RIBOSOMAL LYSINE N-METHYLTRANSFERASE 5"/>
    <property type="match status" value="1"/>
</dbReference>
<dbReference type="Gene3D" id="3.40.50.150">
    <property type="entry name" value="Vaccinia Virus protein VP39"/>
    <property type="match status" value="1"/>
</dbReference>
<organism evidence="1 2">
    <name type="scientific">Streblomastix strix</name>
    <dbReference type="NCBI Taxonomy" id="222440"/>
    <lineage>
        <taxon>Eukaryota</taxon>
        <taxon>Metamonada</taxon>
        <taxon>Preaxostyla</taxon>
        <taxon>Oxymonadida</taxon>
        <taxon>Streblomastigidae</taxon>
        <taxon>Streblomastix</taxon>
    </lineage>
</organism>
<dbReference type="InterPro" id="IPR029063">
    <property type="entry name" value="SAM-dependent_MTases_sf"/>
</dbReference>
<protein>
    <submittedName>
        <fullName evidence="1">Uncharacterized protein</fullName>
    </submittedName>
</protein>
<evidence type="ECO:0000313" key="2">
    <source>
        <dbReference type="Proteomes" id="UP000324800"/>
    </source>
</evidence>
<dbReference type="EMBL" id="SNRW01000042">
    <property type="protein sequence ID" value="KAA6403969.1"/>
    <property type="molecule type" value="Genomic_DNA"/>
</dbReference>
<name>A0A5J4XBT1_9EUKA</name>
<dbReference type="OrthoDB" id="413520at2759"/>
<reference evidence="1 2" key="1">
    <citation type="submission" date="2019-03" db="EMBL/GenBank/DDBJ databases">
        <title>Single cell metagenomics reveals metabolic interactions within the superorganism composed of flagellate Streblomastix strix and complex community of Bacteroidetes bacteria on its surface.</title>
        <authorList>
            <person name="Treitli S.C."/>
            <person name="Kolisko M."/>
            <person name="Husnik F."/>
            <person name="Keeling P."/>
            <person name="Hampl V."/>
        </authorList>
    </citation>
    <scope>NUCLEOTIDE SEQUENCE [LARGE SCALE GENOMIC DNA]</scope>
    <source>
        <strain evidence="1">ST1C</strain>
    </source>
</reference>
<dbReference type="Proteomes" id="UP000324800">
    <property type="component" value="Unassembled WGS sequence"/>
</dbReference>
<dbReference type="PANTHER" id="PTHR14614">
    <property type="entry name" value="HEPATOCELLULAR CARCINOMA-ASSOCIATED ANTIGEN"/>
    <property type="match status" value="1"/>
</dbReference>
<gene>
    <name evidence="1" type="ORF">EZS28_000515</name>
</gene>
<dbReference type="AlphaFoldDB" id="A0A5J4XBT1"/>
<accession>A0A5J4XBT1</accession>
<comment type="caution">
    <text evidence="1">The sequence shown here is derived from an EMBL/GenBank/DDBJ whole genome shotgun (WGS) entry which is preliminary data.</text>
</comment>
<dbReference type="Pfam" id="PF10294">
    <property type="entry name" value="Methyltransf_16"/>
    <property type="match status" value="1"/>
</dbReference>